<dbReference type="PANTHER" id="PTHR33018:SF34">
    <property type="entry name" value="OS02G0472350 PROTEIN"/>
    <property type="match status" value="1"/>
</dbReference>
<organism evidence="1 2">
    <name type="scientific">Cajanus cajan</name>
    <name type="common">Pigeon pea</name>
    <name type="synonym">Cajanus indicus</name>
    <dbReference type="NCBI Taxonomy" id="3821"/>
    <lineage>
        <taxon>Eukaryota</taxon>
        <taxon>Viridiplantae</taxon>
        <taxon>Streptophyta</taxon>
        <taxon>Embryophyta</taxon>
        <taxon>Tracheophyta</taxon>
        <taxon>Spermatophyta</taxon>
        <taxon>Magnoliopsida</taxon>
        <taxon>eudicotyledons</taxon>
        <taxon>Gunneridae</taxon>
        <taxon>Pentapetalae</taxon>
        <taxon>rosids</taxon>
        <taxon>fabids</taxon>
        <taxon>Fabales</taxon>
        <taxon>Fabaceae</taxon>
        <taxon>Papilionoideae</taxon>
        <taxon>50 kb inversion clade</taxon>
        <taxon>NPAAA clade</taxon>
        <taxon>indigoferoid/millettioid clade</taxon>
        <taxon>Phaseoleae</taxon>
        <taxon>Cajanus</taxon>
    </lineage>
</organism>
<dbReference type="AlphaFoldDB" id="A0A151S537"/>
<protein>
    <submittedName>
        <fullName evidence="1">Uncharacterized protein</fullName>
    </submittedName>
</protein>
<dbReference type="PANTHER" id="PTHR33018">
    <property type="entry name" value="OS10G0338966 PROTEIN-RELATED"/>
    <property type="match status" value="1"/>
</dbReference>
<sequence>MKGQKIEIDVDPNTGTTSGPNSVQFASYLGTLARDKINILVPSWKEVPQATKDLIWQDILEVYQIEDNAILREKILQHVSTRFRQYKFFLTRVWINGKQKGNSPCDKYNIDPEDWEKFKQVRNDPKWQAIREKAQAIQEHNDAPNLLSRGGYGLLVTNYSKNELKRLKEEAIKFVASQDVVIDPPPPPCHKLWVMARTKSSGEMSSESANQIAKKINELDEQASQGSFVPNGRQDILNTALGRPEHPGRVRTAGVGNQVSEGFLVGGVGAVEETNAWPRVHRGEEGLVGVAYHALARAHSERRRRVAFTTHCWHDSRDTLPLHMNNPRTVSKANAPMVAFKNSAEETLEVKEVKRVCVFSCEIITVHIMEI</sequence>
<evidence type="ECO:0000313" key="1">
    <source>
        <dbReference type="EMBL" id="KYP49912.1"/>
    </source>
</evidence>
<proteinExistence type="predicted"/>
<reference evidence="1" key="1">
    <citation type="journal article" date="2012" name="Nat. Biotechnol.">
        <title>Draft genome sequence of pigeonpea (Cajanus cajan), an orphan legume crop of resource-poor farmers.</title>
        <authorList>
            <person name="Varshney R.K."/>
            <person name="Chen W."/>
            <person name="Li Y."/>
            <person name="Bharti A.K."/>
            <person name="Saxena R.K."/>
            <person name="Schlueter J.A."/>
            <person name="Donoghue M.T."/>
            <person name="Azam S."/>
            <person name="Fan G."/>
            <person name="Whaley A.M."/>
            <person name="Farmer A.D."/>
            <person name="Sheridan J."/>
            <person name="Iwata A."/>
            <person name="Tuteja R."/>
            <person name="Penmetsa R.V."/>
            <person name="Wu W."/>
            <person name="Upadhyaya H.D."/>
            <person name="Yang S.P."/>
            <person name="Shah T."/>
            <person name="Saxena K.B."/>
            <person name="Michael T."/>
            <person name="McCombie W.R."/>
            <person name="Yang B."/>
            <person name="Zhang G."/>
            <person name="Yang H."/>
            <person name="Wang J."/>
            <person name="Spillane C."/>
            <person name="Cook D.R."/>
            <person name="May G.D."/>
            <person name="Xu X."/>
            <person name="Jackson S.A."/>
        </authorList>
    </citation>
    <scope>NUCLEOTIDE SEQUENCE [LARGE SCALE GENOMIC DNA]</scope>
</reference>
<name>A0A151S537_CAJCA</name>
<accession>A0A151S537</accession>
<dbReference type="Gramene" id="C.cajan_27415.t">
    <property type="protein sequence ID" value="C.cajan_27415.t"/>
    <property type="gene ID" value="C.cajan_27415"/>
</dbReference>
<evidence type="ECO:0000313" key="2">
    <source>
        <dbReference type="Proteomes" id="UP000075243"/>
    </source>
</evidence>
<dbReference type="EMBL" id="KQ483466">
    <property type="protein sequence ID" value="KYP49912.1"/>
    <property type="molecule type" value="Genomic_DNA"/>
</dbReference>
<gene>
    <name evidence="1" type="ORF">KK1_028305</name>
</gene>
<dbReference type="Proteomes" id="UP000075243">
    <property type="component" value="Unassembled WGS sequence"/>
</dbReference>
<keyword evidence="2" id="KW-1185">Reference proteome</keyword>